<keyword evidence="2" id="KW-1185">Reference proteome</keyword>
<protein>
    <submittedName>
        <fullName evidence="1">Uncharacterized protein</fullName>
    </submittedName>
</protein>
<dbReference type="EMBL" id="JAAIUW010000008">
    <property type="protein sequence ID" value="KAF7821397.1"/>
    <property type="molecule type" value="Genomic_DNA"/>
</dbReference>
<evidence type="ECO:0000313" key="1">
    <source>
        <dbReference type="EMBL" id="KAF7821397.1"/>
    </source>
</evidence>
<reference evidence="1" key="1">
    <citation type="submission" date="2020-09" db="EMBL/GenBank/DDBJ databases">
        <title>Genome-Enabled Discovery of Anthraquinone Biosynthesis in Senna tora.</title>
        <authorList>
            <person name="Kang S.-H."/>
            <person name="Pandey R.P."/>
            <person name="Lee C.-M."/>
            <person name="Sim J.-S."/>
            <person name="Jeong J.-T."/>
            <person name="Choi B.-S."/>
            <person name="Jung M."/>
            <person name="Ginzburg D."/>
            <person name="Zhao K."/>
            <person name="Won S.Y."/>
            <person name="Oh T.-J."/>
            <person name="Yu Y."/>
            <person name="Kim N.-H."/>
            <person name="Lee O.R."/>
            <person name="Lee T.-H."/>
            <person name="Bashyal P."/>
            <person name="Kim T.-S."/>
            <person name="Lee W.-H."/>
            <person name="Kawkins C."/>
            <person name="Kim C.-K."/>
            <person name="Kim J.S."/>
            <person name="Ahn B.O."/>
            <person name="Rhee S.Y."/>
            <person name="Sohng J.K."/>
        </authorList>
    </citation>
    <scope>NUCLEOTIDE SEQUENCE</scope>
    <source>
        <tissue evidence="1">Leaf</tissue>
    </source>
</reference>
<dbReference type="Proteomes" id="UP000634136">
    <property type="component" value="Unassembled WGS sequence"/>
</dbReference>
<comment type="caution">
    <text evidence="1">The sequence shown here is derived from an EMBL/GenBank/DDBJ whole genome shotgun (WGS) entry which is preliminary data.</text>
</comment>
<proteinExistence type="predicted"/>
<accession>A0A834TFT6</accession>
<gene>
    <name evidence="1" type="ORF">G2W53_026852</name>
</gene>
<organism evidence="1 2">
    <name type="scientific">Senna tora</name>
    <dbReference type="NCBI Taxonomy" id="362788"/>
    <lineage>
        <taxon>Eukaryota</taxon>
        <taxon>Viridiplantae</taxon>
        <taxon>Streptophyta</taxon>
        <taxon>Embryophyta</taxon>
        <taxon>Tracheophyta</taxon>
        <taxon>Spermatophyta</taxon>
        <taxon>Magnoliopsida</taxon>
        <taxon>eudicotyledons</taxon>
        <taxon>Gunneridae</taxon>
        <taxon>Pentapetalae</taxon>
        <taxon>rosids</taxon>
        <taxon>fabids</taxon>
        <taxon>Fabales</taxon>
        <taxon>Fabaceae</taxon>
        <taxon>Caesalpinioideae</taxon>
        <taxon>Cassia clade</taxon>
        <taxon>Senna</taxon>
    </lineage>
</organism>
<dbReference type="AlphaFoldDB" id="A0A834TFT6"/>
<sequence length="199" mass="22361">MNLQKSEYDGLKTKVGVLGRELELWKVRIVAAIYFSWCNCLNQLNVVLPEPLFDEVRRKIYPLREVFNGGIRPRDMDIDGLLSLDPYMLVDEGKGAAGPSRLANDGVDVIPQDKEMGVIVVAFQNKAAEASEQEVGSEVGFVQQFALTMGKAFEQVVDDKMELVKQVAQVDKFMNFWVNEIKFTVGGLLERFSGIKVVR</sequence>
<name>A0A834TFT6_9FABA</name>
<evidence type="ECO:0000313" key="2">
    <source>
        <dbReference type="Proteomes" id="UP000634136"/>
    </source>
</evidence>